<dbReference type="PRINTS" id="PR00344">
    <property type="entry name" value="BCTRLSENSOR"/>
</dbReference>
<dbReference type="RefSeq" id="WP_260420040.1">
    <property type="nucleotide sequence ID" value="NZ_JACHLK010000001.1"/>
</dbReference>
<dbReference type="SUPFAM" id="SSF52172">
    <property type="entry name" value="CheY-like"/>
    <property type="match status" value="1"/>
</dbReference>
<dbReference type="Gene3D" id="3.40.50.2300">
    <property type="match status" value="1"/>
</dbReference>
<dbReference type="InterPro" id="IPR036890">
    <property type="entry name" value="HATPase_C_sf"/>
</dbReference>
<keyword evidence="5 21" id="KW-0597">Phosphoprotein</keyword>
<dbReference type="SUPFAM" id="SSF47384">
    <property type="entry name" value="Homodimeric domain of signal transducing histidine kinase"/>
    <property type="match status" value="1"/>
</dbReference>
<dbReference type="Pfam" id="PF02518">
    <property type="entry name" value="HATPase_c"/>
    <property type="match status" value="1"/>
</dbReference>
<dbReference type="EMBL" id="JACHLK010000001">
    <property type="protein sequence ID" value="MBB6557426.1"/>
    <property type="molecule type" value="Genomic_DNA"/>
</dbReference>
<dbReference type="SMART" id="SM00387">
    <property type="entry name" value="HATPase_c"/>
    <property type="match status" value="1"/>
</dbReference>
<dbReference type="PROSITE" id="PS50110">
    <property type="entry name" value="RESPONSE_REGULATORY"/>
    <property type="match status" value="1"/>
</dbReference>
<evidence type="ECO:0000256" key="7">
    <source>
        <dbReference type="ARBA" id="ARBA00022692"/>
    </source>
</evidence>
<comment type="subunit">
    <text evidence="17">At low DSF concentrations, interacts with RpfF.</text>
</comment>
<keyword evidence="28" id="KW-1185">Reference proteome</keyword>
<dbReference type="FunFam" id="3.30.565.10:FF:000010">
    <property type="entry name" value="Sensor histidine kinase RcsC"/>
    <property type="match status" value="1"/>
</dbReference>
<feature type="domain" description="Response regulatory" evidence="25">
    <location>
        <begin position="728"/>
        <end position="857"/>
    </location>
</feature>
<evidence type="ECO:0000256" key="14">
    <source>
        <dbReference type="ARBA" id="ARBA00023026"/>
    </source>
</evidence>
<comment type="caution">
    <text evidence="27">The sequence shown here is derived from an EMBL/GenBank/DDBJ whole genome shotgun (WGS) entry which is preliminary data.</text>
</comment>
<evidence type="ECO:0000256" key="2">
    <source>
        <dbReference type="ARBA" id="ARBA00004651"/>
    </source>
</evidence>
<dbReference type="Gene3D" id="1.10.287.130">
    <property type="match status" value="1"/>
</dbReference>
<feature type="domain" description="HPt" evidence="26">
    <location>
        <begin position="894"/>
        <end position="991"/>
    </location>
</feature>
<dbReference type="Pfam" id="PF00512">
    <property type="entry name" value="HisKA"/>
    <property type="match status" value="1"/>
</dbReference>
<keyword evidence="15 23" id="KW-0472">Membrane</keyword>
<dbReference type="InterPro" id="IPR003594">
    <property type="entry name" value="HATPase_dom"/>
</dbReference>
<feature type="modified residue" description="4-aspartylphosphate" evidence="21">
    <location>
        <position position="777"/>
    </location>
</feature>
<feature type="transmembrane region" description="Helical" evidence="23">
    <location>
        <begin position="233"/>
        <end position="254"/>
    </location>
</feature>
<dbReference type="InterPro" id="IPR033424">
    <property type="entry name" value="MASE4"/>
</dbReference>
<feature type="modified residue" description="Phosphohistidine" evidence="20">
    <location>
        <position position="933"/>
    </location>
</feature>
<dbReference type="Pfam" id="PF17158">
    <property type="entry name" value="MASE4"/>
    <property type="match status" value="1"/>
</dbReference>
<keyword evidence="14" id="KW-0843">Virulence</keyword>
<dbReference type="GO" id="GO:0005886">
    <property type="term" value="C:plasma membrane"/>
    <property type="evidence" value="ECO:0007669"/>
    <property type="project" value="UniProtKB-SubCell"/>
</dbReference>
<evidence type="ECO:0000256" key="8">
    <source>
        <dbReference type="ARBA" id="ARBA00022729"/>
    </source>
</evidence>
<evidence type="ECO:0000259" key="25">
    <source>
        <dbReference type="PROSITE" id="PS50110"/>
    </source>
</evidence>
<dbReference type="InterPro" id="IPR011006">
    <property type="entry name" value="CheY-like_superfamily"/>
</dbReference>
<feature type="region of interest" description="Disordered" evidence="22">
    <location>
        <begin position="857"/>
        <end position="876"/>
    </location>
</feature>
<feature type="transmembrane region" description="Helical" evidence="23">
    <location>
        <begin position="88"/>
        <end position="107"/>
    </location>
</feature>
<protein>
    <recommendedName>
        <fullName evidence="18">Sensory/regulatory protein RpfC</fullName>
        <ecNumber evidence="3">2.7.13.3</ecNumber>
    </recommendedName>
    <alternativeName>
        <fullName evidence="19">Virulence sensor protein BvgS</fullName>
    </alternativeName>
</protein>
<keyword evidence="10 27" id="KW-0418">Kinase</keyword>
<evidence type="ECO:0000256" key="4">
    <source>
        <dbReference type="ARBA" id="ARBA00022475"/>
    </source>
</evidence>
<evidence type="ECO:0000259" key="24">
    <source>
        <dbReference type="PROSITE" id="PS50109"/>
    </source>
</evidence>
<evidence type="ECO:0000313" key="28">
    <source>
        <dbReference type="Proteomes" id="UP000575083"/>
    </source>
</evidence>
<dbReference type="SUPFAM" id="SSF47226">
    <property type="entry name" value="Histidine-containing phosphotransfer domain, HPT domain"/>
    <property type="match status" value="1"/>
</dbReference>
<feature type="transmembrane region" description="Helical" evidence="23">
    <location>
        <begin position="127"/>
        <end position="147"/>
    </location>
</feature>
<keyword evidence="7 23" id="KW-0812">Transmembrane</keyword>
<feature type="transmembrane region" description="Helical" evidence="23">
    <location>
        <begin position="266"/>
        <end position="283"/>
    </location>
</feature>
<dbReference type="InterPro" id="IPR004358">
    <property type="entry name" value="Sig_transdc_His_kin-like_C"/>
</dbReference>
<keyword evidence="4" id="KW-1003">Cell membrane</keyword>
<keyword evidence="8" id="KW-0732">Signal</keyword>
<keyword evidence="12 23" id="KW-1133">Transmembrane helix</keyword>
<dbReference type="InterPro" id="IPR008207">
    <property type="entry name" value="Sig_transdc_His_kin_Hpt_dom"/>
</dbReference>
<dbReference type="InterPro" id="IPR003661">
    <property type="entry name" value="HisK_dim/P_dom"/>
</dbReference>
<evidence type="ECO:0000256" key="3">
    <source>
        <dbReference type="ARBA" id="ARBA00012438"/>
    </source>
</evidence>
<evidence type="ECO:0000256" key="1">
    <source>
        <dbReference type="ARBA" id="ARBA00000085"/>
    </source>
</evidence>
<evidence type="ECO:0000256" key="16">
    <source>
        <dbReference type="ARBA" id="ARBA00058004"/>
    </source>
</evidence>
<evidence type="ECO:0000256" key="11">
    <source>
        <dbReference type="ARBA" id="ARBA00022840"/>
    </source>
</evidence>
<dbReference type="FunFam" id="1.10.287.130:FF:000002">
    <property type="entry name" value="Two-component osmosensing histidine kinase"/>
    <property type="match status" value="1"/>
</dbReference>
<evidence type="ECO:0000256" key="17">
    <source>
        <dbReference type="ARBA" id="ARBA00064003"/>
    </source>
</evidence>
<dbReference type="InterPro" id="IPR036641">
    <property type="entry name" value="HPT_dom_sf"/>
</dbReference>
<dbReference type="SUPFAM" id="SSF55874">
    <property type="entry name" value="ATPase domain of HSP90 chaperone/DNA topoisomerase II/histidine kinase"/>
    <property type="match status" value="1"/>
</dbReference>
<evidence type="ECO:0000256" key="19">
    <source>
        <dbReference type="ARBA" id="ARBA00070152"/>
    </source>
</evidence>
<dbReference type="CDD" id="cd16922">
    <property type="entry name" value="HATPase_EvgS-ArcB-TorS-like"/>
    <property type="match status" value="1"/>
</dbReference>
<gene>
    <name evidence="27" type="ORF">HNP48_000090</name>
</gene>
<keyword evidence="11" id="KW-0067">ATP-binding</keyword>
<organism evidence="27 28">
    <name type="scientific">Acidovorax soli</name>
    <dbReference type="NCBI Taxonomy" id="592050"/>
    <lineage>
        <taxon>Bacteria</taxon>
        <taxon>Pseudomonadati</taxon>
        <taxon>Pseudomonadota</taxon>
        <taxon>Betaproteobacteria</taxon>
        <taxon>Burkholderiales</taxon>
        <taxon>Comamonadaceae</taxon>
        <taxon>Acidovorax</taxon>
    </lineage>
</organism>
<evidence type="ECO:0000256" key="22">
    <source>
        <dbReference type="SAM" id="MobiDB-lite"/>
    </source>
</evidence>
<dbReference type="EC" id="2.7.13.3" evidence="3"/>
<dbReference type="CDD" id="cd17546">
    <property type="entry name" value="REC_hyHK_CKI1_RcsC-like"/>
    <property type="match status" value="1"/>
</dbReference>
<keyword evidence="9" id="KW-0547">Nucleotide-binding</keyword>
<dbReference type="InterPro" id="IPR005467">
    <property type="entry name" value="His_kinase_dom"/>
</dbReference>
<dbReference type="Pfam" id="PF01627">
    <property type="entry name" value="Hpt"/>
    <property type="match status" value="1"/>
</dbReference>
<evidence type="ECO:0000313" key="27">
    <source>
        <dbReference type="EMBL" id="MBB6557426.1"/>
    </source>
</evidence>
<dbReference type="CDD" id="cd00082">
    <property type="entry name" value="HisKA"/>
    <property type="match status" value="1"/>
</dbReference>
<dbReference type="Proteomes" id="UP000575083">
    <property type="component" value="Unassembled WGS sequence"/>
</dbReference>
<feature type="transmembrane region" description="Helical" evidence="23">
    <location>
        <begin position="56"/>
        <end position="76"/>
    </location>
</feature>
<evidence type="ECO:0000256" key="18">
    <source>
        <dbReference type="ARBA" id="ARBA00068150"/>
    </source>
</evidence>
<dbReference type="SMART" id="SM00388">
    <property type="entry name" value="HisKA"/>
    <property type="match status" value="1"/>
</dbReference>
<feature type="transmembrane region" description="Helical" evidence="23">
    <location>
        <begin position="168"/>
        <end position="188"/>
    </location>
</feature>
<comment type="catalytic activity">
    <reaction evidence="1">
        <text>ATP + protein L-histidine = ADP + protein N-phospho-L-histidine.</text>
        <dbReference type="EC" id="2.7.13.3"/>
    </reaction>
</comment>
<dbReference type="GO" id="GO:0000155">
    <property type="term" value="F:phosphorelay sensor kinase activity"/>
    <property type="evidence" value="ECO:0007669"/>
    <property type="project" value="InterPro"/>
</dbReference>
<dbReference type="Pfam" id="PF00072">
    <property type="entry name" value="Response_reg"/>
    <property type="match status" value="1"/>
</dbReference>
<dbReference type="SMART" id="SM00448">
    <property type="entry name" value="REC"/>
    <property type="match status" value="1"/>
</dbReference>
<evidence type="ECO:0000256" key="21">
    <source>
        <dbReference type="PROSITE-ProRule" id="PRU00169"/>
    </source>
</evidence>
<accession>A0A7X0P8Y6</accession>
<evidence type="ECO:0000256" key="5">
    <source>
        <dbReference type="ARBA" id="ARBA00022553"/>
    </source>
</evidence>
<dbReference type="PANTHER" id="PTHR45339">
    <property type="entry name" value="HYBRID SIGNAL TRANSDUCTION HISTIDINE KINASE J"/>
    <property type="match status" value="1"/>
</dbReference>
<name>A0A7X0P8Y6_9BURK</name>
<dbReference type="Gene3D" id="1.20.120.160">
    <property type="entry name" value="HPT domain"/>
    <property type="match status" value="1"/>
</dbReference>
<dbReference type="PANTHER" id="PTHR45339:SF1">
    <property type="entry name" value="HYBRID SIGNAL TRANSDUCTION HISTIDINE KINASE J"/>
    <property type="match status" value="1"/>
</dbReference>
<feature type="domain" description="Histidine kinase" evidence="24">
    <location>
        <begin position="326"/>
        <end position="551"/>
    </location>
</feature>
<dbReference type="PROSITE" id="PS50109">
    <property type="entry name" value="HIS_KIN"/>
    <property type="match status" value="1"/>
</dbReference>
<keyword evidence="6" id="KW-0808">Transferase</keyword>
<dbReference type="AlphaFoldDB" id="A0A7X0P8Y6"/>
<dbReference type="InterPro" id="IPR001789">
    <property type="entry name" value="Sig_transdc_resp-reg_receiver"/>
</dbReference>
<evidence type="ECO:0000256" key="13">
    <source>
        <dbReference type="ARBA" id="ARBA00023012"/>
    </source>
</evidence>
<dbReference type="CDD" id="cd00088">
    <property type="entry name" value="HPT"/>
    <property type="match status" value="1"/>
</dbReference>
<evidence type="ECO:0000256" key="23">
    <source>
        <dbReference type="SAM" id="Phobius"/>
    </source>
</evidence>
<comment type="function">
    <text evidence="16">Member of the two-component regulatory system BvgS/BvgA. Phosphorylates BvgA via a four-step phosphorelay in response to environmental signals.</text>
</comment>
<dbReference type="InterPro" id="IPR036097">
    <property type="entry name" value="HisK_dim/P_sf"/>
</dbReference>
<comment type="subcellular location">
    <subcellularLocation>
        <location evidence="2">Cell membrane</location>
        <topology evidence="2">Multi-pass membrane protein</topology>
    </subcellularLocation>
</comment>
<evidence type="ECO:0000256" key="20">
    <source>
        <dbReference type="PROSITE-ProRule" id="PRU00110"/>
    </source>
</evidence>
<evidence type="ECO:0000256" key="15">
    <source>
        <dbReference type="ARBA" id="ARBA00023136"/>
    </source>
</evidence>
<evidence type="ECO:0000256" key="6">
    <source>
        <dbReference type="ARBA" id="ARBA00022679"/>
    </source>
</evidence>
<evidence type="ECO:0000256" key="10">
    <source>
        <dbReference type="ARBA" id="ARBA00022777"/>
    </source>
</evidence>
<evidence type="ECO:0000259" key="26">
    <source>
        <dbReference type="PROSITE" id="PS50894"/>
    </source>
</evidence>
<feature type="transmembrane region" description="Helical" evidence="23">
    <location>
        <begin position="28"/>
        <end position="50"/>
    </location>
</feature>
<dbReference type="PROSITE" id="PS50894">
    <property type="entry name" value="HPT"/>
    <property type="match status" value="1"/>
</dbReference>
<reference evidence="27 28" key="1">
    <citation type="submission" date="2020-08" db="EMBL/GenBank/DDBJ databases">
        <title>Functional genomics of gut bacteria from endangered species of beetles.</title>
        <authorList>
            <person name="Carlos-Shanley C."/>
        </authorList>
    </citation>
    <scope>NUCLEOTIDE SEQUENCE [LARGE SCALE GENOMIC DNA]</scope>
    <source>
        <strain evidence="27 28">S00198</strain>
    </source>
</reference>
<evidence type="ECO:0000256" key="12">
    <source>
        <dbReference type="ARBA" id="ARBA00022989"/>
    </source>
</evidence>
<dbReference type="GO" id="GO:0005524">
    <property type="term" value="F:ATP binding"/>
    <property type="evidence" value="ECO:0007669"/>
    <property type="project" value="UniProtKB-KW"/>
</dbReference>
<sequence length="997" mass="105471">MEHSLGSPSDSGSAFLSTLDADTRQRRVAVAAIFASLLIFLAIAPFARVALPQVGAFIPIYQTALVTSDLITTVLLFGQYSFLRSRALLVLGAGYLFCACMAVAHGLSFPGLFAPGGALGAGPQTTAWLYFLWHGGFPLFVLAYVHWKGRSGLRAGAHAPAKGSVRRSIVGAILCTLALALALVLLSTAGHDALPVLMRGNQDDSGKLLVAVCTWILSLVALLALWRKAHSVLDLWLMVTLVAWLLDIALSSVLNGARFDLGFYGGRVYGLLASSFVLIVLLLESSRLYGELATAHARERQRSAELEVARNEADAAAQAKSNFLAAMSHEIRTPMNGVIGMIDVLACSSLKSPQVAMVDLIRESAFSLLSIIEDILDFSKIEAGHMDVESEPMAVGEVVEKVCVMLNRLAEKQGVELSLFTDPEIPGLVLGDALRLRQILINLVNNAIKFSAGGKTTGRVAVRAVLVEQGAQSVTLEFQVIDNGIGMGEATLATLFTAFTQADVSTTRRFGGTGLGLAISGNLAQRMGGSIAVVSAPGAGSTFTLRLPFARAAGAQDGTAGAQDGAAPPPSLVAGLSCLIIGNGKTLSGDLVTYLANAGAHTRHVASLEAAGRLAPSLAPGPWVWVVNTEADSPASLDRLRAIARSNPGLTQHFVVIGHGPHRYPPQFDADRISVDGNVLTRAALLRAVAMAAGRVPCQDEQSALAPARHAPAPLALSREEARRQRRLILVVEDNEINQKVIMQQLSLLGLTADLTSDGLQALIRWRSGDYALIVTDLHMPGMDGYQLASVIRAEEQERANARIHAAEAVDPPVRILALTANALKTEAQRCKDAGMDDYMSKPAPLSDLQDLLERWLPKPSPATPAPGERSPGLLHLPAGPVDVEVLRSLVGEDPQVVREFLQAFRSSAARIAQEVEQAYCAGSAARTVAAVHKLKSAARSVGAMALGDLCADMEQVGAAGQIDALSLAFQHFKLEMATVDQHLAEILSGDLGDSTP</sequence>
<evidence type="ECO:0000256" key="9">
    <source>
        <dbReference type="ARBA" id="ARBA00022741"/>
    </source>
</evidence>
<keyword evidence="13" id="KW-0902">Two-component regulatory system</keyword>
<dbReference type="Gene3D" id="3.30.565.10">
    <property type="entry name" value="Histidine kinase-like ATPase, C-terminal domain"/>
    <property type="match status" value="1"/>
</dbReference>
<proteinExistence type="predicted"/>